<sequence>MKLIRNGTCGSLQSNDCLVKVSKNSSNENKIIIESIVKEEFGEEIQEVIVNKLNELDIESCIVEIEDKGALNFTISARVETAIRRAI</sequence>
<dbReference type="EMBL" id="CP066744">
    <property type="protein sequence ID" value="QQK08101.1"/>
    <property type="molecule type" value="Genomic_DNA"/>
</dbReference>
<keyword evidence="1" id="KW-0456">Lyase</keyword>
<protein>
    <submittedName>
        <fullName evidence="1">Citrate lyase acyl carrier protein</fullName>
        <ecNumber evidence="1">4.1.3.6</ecNumber>
    </submittedName>
</protein>
<gene>
    <name evidence="1" type="primary">citD</name>
    <name evidence="1" type="ORF">JFY71_00775</name>
</gene>
<name>A0AC61MVQ5_9FIRM</name>
<organism evidence="1 2">
    <name type="scientific">Miniphocaeibacter halophilus</name>
    <dbReference type="NCBI Taxonomy" id="2931922"/>
    <lineage>
        <taxon>Bacteria</taxon>
        <taxon>Bacillati</taxon>
        <taxon>Bacillota</taxon>
        <taxon>Tissierellia</taxon>
        <taxon>Tissierellales</taxon>
        <taxon>Peptoniphilaceae</taxon>
        <taxon>Miniphocaeibacter</taxon>
    </lineage>
</organism>
<accession>A0AC61MVQ5</accession>
<evidence type="ECO:0000313" key="2">
    <source>
        <dbReference type="Proteomes" id="UP000595814"/>
    </source>
</evidence>
<evidence type="ECO:0000313" key="1">
    <source>
        <dbReference type="EMBL" id="QQK08101.1"/>
    </source>
</evidence>
<proteinExistence type="predicted"/>
<dbReference type="Proteomes" id="UP000595814">
    <property type="component" value="Chromosome"/>
</dbReference>
<reference evidence="1 2" key="1">
    <citation type="journal article" date="2022" name="Int. J. Syst. Evol. Microbiol.">
        <title>Miniphocaeibacter halophilus sp. nov., an ammonium-tolerant acetate-producing bacterium isolated from a biogas system.</title>
        <authorList>
            <person name="Schnurer A."/>
            <person name="Singh A."/>
            <person name="Bi S."/>
            <person name="Qiao W."/>
            <person name="Westerholm M."/>
        </authorList>
    </citation>
    <scope>NUCLEOTIDE SEQUENCE [LARGE SCALE GENOMIC DNA]</scope>
    <source>
        <strain evidence="1 2">AMB_01</strain>
    </source>
</reference>
<keyword evidence="2" id="KW-1185">Reference proteome</keyword>
<dbReference type="EC" id="4.1.3.6" evidence="1"/>